<dbReference type="EMBL" id="ML119680">
    <property type="protein sequence ID" value="RPA81370.1"/>
    <property type="molecule type" value="Genomic_DNA"/>
</dbReference>
<gene>
    <name evidence="1" type="ORF">BJ508DRAFT_414806</name>
</gene>
<accession>A0A3N4IB45</accession>
<organism evidence="1 2">
    <name type="scientific">Ascobolus immersus RN42</name>
    <dbReference type="NCBI Taxonomy" id="1160509"/>
    <lineage>
        <taxon>Eukaryota</taxon>
        <taxon>Fungi</taxon>
        <taxon>Dikarya</taxon>
        <taxon>Ascomycota</taxon>
        <taxon>Pezizomycotina</taxon>
        <taxon>Pezizomycetes</taxon>
        <taxon>Pezizales</taxon>
        <taxon>Ascobolaceae</taxon>
        <taxon>Ascobolus</taxon>
    </lineage>
</organism>
<evidence type="ECO:0000313" key="2">
    <source>
        <dbReference type="Proteomes" id="UP000275078"/>
    </source>
</evidence>
<dbReference type="OrthoDB" id="5385189at2759"/>
<sequence length="287" mass="31764">MTISNNDKLTIAAGFALLAVAAYTTHKQLAAFRDRCIVGTETGKGTEGSDTIELDTLATIAKGPNYDLRNAALKIISQRAFSGTAYDALLAQIRSKNATNRVKGVRTLRCLHSLALYDFLDQGSGNIQHICTVQTCKALVKALINCRSERDQRLSEDQRGERETLYLLWRLAYWQREVLVQAGIMDYIKLLDKELVKESIEQALGRKQTDGAETLIDVLAFVLDVPNGRKQLEEAGLLPTKSETDDVDGGVGTRSPILPGWFRGYEDLEMLGFDGPEVTIPNQPFEL</sequence>
<proteinExistence type="predicted"/>
<keyword evidence="2" id="KW-1185">Reference proteome</keyword>
<evidence type="ECO:0000313" key="1">
    <source>
        <dbReference type="EMBL" id="RPA81370.1"/>
    </source>
</evidence>
<reference evidence="1 2" key="1">
    <citation type="journal article" date="2018" name="Nat. Ecol. Evol.">
        <title>Pezizomycetes genomes reveal the molecular basis of ectomycorrhizal truffle lifestyle.</title>
        <authorList>
            <person name="Murat C."/>
            <person name="Payen T."/>
            <person name="Noel B."/>
            <person name="Kuo A."/>
            <person name="Morin E."/>
            <person name="Chen J."/>
            <person name="Kohler A."/>
            <person name="Krizsan K."/>
            <person name="Balestrini R."/>
            <person name="Da Silva C."/>
            <person name="Montanini B."/>
            <person name="Hainaut M."/>
            <person name="Levati E."/>
            <person name="Barry K.W."/>
            <person name="Belfiori B."/>
            <person name="Cichocki N."/>
            <person name="Clum A."/>
            <person name="Dockter R.B."/>
            <person name="Fauchery L."/>
            <person name="Guy J."/>
            <person name="Iotti M."/>
            <person name="Le Tacon F."/>
            <person name="Lindquist E.A."/>
            <person name="Lipzen A."/>
            <person name="Malagnac F."/>
            <person name="Mello A."/>
            <person name="Molinier V."/>
            <person name="Miyauchi S."/>
            <person name="Poulain J."/>
            <person name="Riccioni C."/>
            <person name="Rubini A."/>
            <person name="Sitrit Y."/>
            <person name="Splivallo R."/>
            <person name="Traeger S."/>
            <person name="Wang M."/>
            <person name="Zifcakova L."/>
            <person name="Wipf D."/>
            <person name="Zambonelli A."/>
            <person name="Paolocci F."/>
            <person name="Nowrousian M."/>
            <person name="Ottonello S."/>
            <person name="Baldrian P."/>
            <person name="Spatafora J.W."/>
            <person name="Henrissat B."/>
            <person name="Nagy L.G."/>
            <person name="Aury J.M."/>
            <person name="Wincker P."/>
            <person name="Grigoriev I.V."/>
            <person name="Bonfante P."/>
            <person name="Martin F.M."/>
        </authorList>
    </citation>
    <scope>NUCLEOTIDE SEQUENCE [LARGE SCALE GENOMIC DNA]</scope>
    <source>
        <strain evidence="1 2">RN42</strain>
    </source>
</reference>
<dbReference type="AlphaFoldDB" id="A0A3N4IB45"/>
<protein>
    <submittedName>
        <fullName evidence="1">Uncharacterized protein</fullName>
    </submittedName>
</protein>
<name>A0A3N4IB45_ASCIM</name>
<dbReference type="Proteomes" id="UP000275078">
    <property type="component" value="Unassembled WGS sequence"/>
</dbReference>